<keyword evidence="4" id="KW-1185">Reference proteome</keyword>
<protein>
    <submittedName>
        <fullName evidence="3">Uncharacterized protein</fullName>
    </submittedName>
</protein>
<feature type="coiled-coil region" evidence="1">
    <location>
        <begin position="22"/>
        <end position="49"/>
    </location>
</feature>
<gene>
    <name evidence="3" type="ORF">CYNAS_LOCUS8171</name>
</gene>
<dbReference type="AlphaFoldDB" id="A0AA36GQ46"/>
<organism evidence="3 4">
    <name type="scientific">Cylicocyclus nassatus</name>
    <name type="common">Nematode worm</name>
    <dbReference type="NCBI Taxonomy" id="53992"/>
    <lineage>
        <taxon>Eukaryota</taxon>
        <taxon>Metazoa</taxon>
        <taxon>Ecdysozoa</taxon>
        <taxon>Nematoda</taxon>
        <taxon>Chromadorea</taxon>
        <taxon>Rhabditida</taxon>
        <taxon>Rhabditina</taxon>
        <taxon>Rhabditomorpha</taxon>
        <taxon>Strongyloidea</taxon>
        <taxon>Strongylidae</taxon>
        <taxon>Cylicocyclus</taxon>
    </lineage>
</organism>
<dbReference type="EMBL" id="CATQJL010000112">
    <property type="protein sequence ID" value="CAJ0596188.1"/>
    <property type="molecule type" value="Genomic_DNA"/>
</dbReference>
<evidence type="ECO:0000256" key="1">
    <source>
        <dbReference type="SAM" id="Coils"/>
    </source>
</evidence>
<accession>A0AA36GQ46</accession>
<reference evidence="3" key="1">
    <citation type="submission" date="2023-07" db="EMBL/GenBank/DDBJ databases">
        <authorList>
            <consortium name="CYATHOMIX"/>
        </authorList>
    </citation>
    <scope>NUCLEOTIDE SEQUENCE</scope>
    <source>
        <strain evidence="3">N/A</strain>
    </source>
</reference>
<comment type="caution">
    <text evidence="3">The sequence shown here is derived from an EMBL/GenBank/DDBJ whole genome shotgun (WGS) entry which is preliminary data.</text>
</comment>
<feature type="region of interest" description="Disordered" evidence="2">
    <location>
        <begin position="90"/>
        <end position="122"/>
    </location>
</feature>
<feature type="compositionally biased region" description="Basic residues" evidence="2">
    <location>
        <begin position="113"/>
        <end position="122"/>
    </location>
</feature>
<proteinExistence type="predicted"/>
<keyword evidence="1" id="KW-0175">Coiled coil</keyword>
<evidence type="ECO:0000313" key="3">
    <source>
        <dbReference type="EMBL" id="CAJ0596188.1"/>
    </source>
</evidence>
<evidence type="ECO:0000313" key="4">
    <source>
        <dbReference type="Proteomes" id="UP001176961"/>
    </source>
</evidence>
<evidence type="ECO:0000256" key="2">
    <source>
        <dbReference type="SAM" id="MobiDB-lite"/>
    </source>
</evidence>
<dbReference type="Proteomes" id="UP001176961">
    <property type="component" value="Unassembled WGS sequence"/>
</dbReference>
<name>A0AA36GQ46_CYLNA</name>
<sequence length="122" mass="13812">MCFSLCLHIIAHPERRLLPAPAVEECDKIKEALQEAEGLKNQFGELAKAYAKSNRLDLINQMNEFMKNGLGEMPREALENRVVRRAVMQTTGAGPAPSRIQPQYKSRAQLRLEKKKKHLTAT</sequence>